<organism evidence="3">
    <name type="scientific">Hymenolepis diminuta</name>
    <name type="common">Rat tapeworm</name>
    <dbReference type="NCBI Taxonomy" id="6216"/>
    <lineage>
        <taxon>Eukaryota</taxon>
        <taxon>Metazoa</taxon>
        <taxon>Spiralia</taxon>
        <taxon>Lophotrochozoa</taxon>
        <taxon>Platyhelminthes</taxon>
        <taxon>Cestoda</taxon>
        <taxon>Eucestoda</taxon>
        <taxon>Cyclophyllidea</taxon>
        <taxon>Hymenolepididae</taxon>
        <taxon>Hymenolepis</taxon>
    </lineage>
</organism>
<dbReference type="Gene3D" id="2.130.10.10">
    <property type="entry name" value="YVTN repeat-like/Quinoprotein amine dehydrogenase"/>
    <property type="match status" value="1"/>
</dbReference>
<gene>
    <name evidence="1" type="ORF">HDID_LOCUS7942</name>
</gene>
<dbReference type="Proteomes" id="UP000274504">
    <property type="component" value="Unassembled WGS sequence"/>
</dbReference>
<reference evidence="1 2" key="2">
    <citation type="submission" date="2018-11" db="EMBL/GenBank/DDBJ databases">
        <authorList>
            <consortium name="Pathogen Informatics"/>
        </authorList>
    </citation>
    <scope>NUCLEOTIDE SEQUENCE [LARGE SCALE GENOMIC DNA]</scope>
</reference>
<evidence type="ECO:0000313" key="1">
    <source>
        <dbReference type="EMBL" id="VDL60260.1"/>
    </source>
</evidence>
<sequence length="241" mass="26429">MFEQEGDIDDVCNIWYKELQFLVTGQGGVLGRLIKVNLPTVATGWQPKFYQLCDLRSGLKRKCILSLCELTSVVDDRASIVYTNTAGTISGLEVDLSNGVLLNTTFTIQLEVENPITESMTPCAANSITVIKNRLVVAGDDGSIRLADFQGSWIARITKHFAAVVKVISLDNQSHLLSLGADHRLLMWNLTEKNQFSVVSELMLTGLGDPQNVSVITCRKSSKEFLAMVCGSGVQLCHFSL</sequence>
<evidence type="ECO:0000313" key="2">
    <source>
        <dbReference type="Proteomes" id="UP000274504"/>
    </source>
</evidence>
<dbReference type="WBParaSite" id="HDID_0000794401-mRNA-1">
    <property type="protein sequence ID" value="HDID_0000794401-mRNA-1"/>
    <property type="gene ID" value="HDID_0000794401"/>
</dbReference>
<protein>
    <submittedName>
        <fullName evidence="3">WD_REPEATS_REGION domain-containing protein</fullName>
    </submittedName>
</protein>
<dbReference type="OrthoDB" id="6252692at2759"/>
<dbReference type="InterPro" id="IPR036322">
    <property type="entry name" value="WD40_repeat_dom_sf"/>
</dbReference>
<dbReference type="InterPro" id="IPR015943">
    <property type="entry name" value="WD40/YVTN_repeat-like_dom_sf"/>
</dbReference>
<dbReference type="SUPFAM" id="SSF50978">
    <property type="entry name" value="WD40 repeat-like"/>
    <property type="match status" value="1"/>
</dbReference>
<accession>A0A0R3SRU8</accession>
<reference evidence="3" key="1">
    <citation type="submission" date="2017-02" db="UniProtKB">
        <authorList>
            <consortium name="WormBaseParasite"/>
        </authorList>
    </citation>
    <scope>IDENTIFICATION</scope>
</reference>
<evidence type="ECO:0000313" key="3">
    <source>
        <dbReference type="WBParaSite" id="HDID_0000794401-mRNA-1"/>
    </source>
</evidence>
<dbReference type="EMBL" id="UYSG01011001">
    <property type="protein sequence ID" value="VDL60260.1"/>
    <property type="molecule type" value="Genomic_DNA"/>
</dbReference>
<name>A0A0R3SRU8_HYMDI</name>
<dbReference type="AlphaFoldDB" id="A0A0R3SRU8"/>
<proteinExistence type="predicted"/>